<reference evidence="20 21" key="1">
    <citation type="submission" date="2018-08" db="EMBL/GenBank/DDBJ databases">
        <authorList>
            <person name="Laetsch R D."/>
            <person name="Stevens L."/>
            <person name="Kumar S."/>
            <person name="Blaxter L. M."/>
        </authorList>
    </citation>
    <scope>NUCLEOTIDE SEQUENCE [LARGE SCALE GENOMIC DNA]</scope>
</reference>
<evidence type="ECO:0000259" key="19">
    <source>
        <dbReference type="SMART" id="SM01144"/>
    </source>
</evidence>
<evidence type="ECO:0000313" key="20">
    <source>
        <dbReference type="EMBL" id="VBB31540.1"/>
    </source>
</evidence>
<dbReference type="SUPFAM" id="SSF75689">
    <property type="entry name" value="Zinc-binding domain of translation initiation factor 2 beta"/>
    <property type="match status" value="1"/>
</dbReference>
<keyword evidence="8" id="KW-0648">Protein biosynthesis</keyword>
<dbReference type="Gene3D" id="3.30.30.170">
    <property type="match status" value="1"/>
</dbReference>
<keyword evidence="21" id="KW-1185">Reference proteome</keyword>
<dbReference type="GO" id="GO:0006400">
    <property type="term" value="P:tRNA modification"/>
    <property type="evidence" value="ECO:0007669"/>
    <property type="project" value="TreeGrafter"/>
</dbReference>
<dbReference type="GO" id="GO:0005634">
    <property type="term" value="C:nucleus"/>
    <property type="evidence" value="ECO:0007669"/>
    <property type="project" value="UniProtKB-SubCell"/>
</dbReference>
<comment type="subcellular location">
    <subcellularLocation>
        <location evidence="1">Nucleus</location>
    </subcellularLocation>
</comment>
<evidence type="ECO:0000256" key="9">
    <source>
        <dbReference type="ARBA" id="ARBA00023242"/>
    </source>
</evidence>
<dbReference type="InterPro" id="IPR002735">
    <property type="entry name" value="Transl_init_fac_IF2/IF5_dom"/>
</dbReference>
<feature type="region of interest" description="Disordered" evidence="17">
    <location>
        <begin position="14"/>
        <end position="35"/>
    </location>
</feature>
<evidence type="ECO:0000256" key="1">
    <source>
        <dbReference type="ARBA" id="ARBA00004123"/>
    </source>
</evidence>
<dbReference type="InterPro" id="IPR016189">
    <property type="entry name" value="Transl_init_fac_IF2/IF5_N"/>
</dbReference>
<evidence type="ECO:0000256" key="15">
    <source>
        <dbReference type="ARBA" id="ARBA00042508"/>
    </source>
</evidence>
<dbReference type="OrthoDB" id="10255414at2759"/>
<evidence type="ECO:0000256" key="11">
    <source>
        <dbReference type="ARBA" id="ARBA00038290"/>
    </source>
</evidence>
<dbReference type="Pfam" id="PF03942">
    <property type="entry name" value="DTW"/>
    <property type="match status" value="1"/>
</dbReference>
<evidence type="ECO:0000256" key="7">
    <source>
        <dbReference type="ARBA" id="ARBA00022694"/>
    </source>
</evidence>
<keyword evidence="7" id="KW-0819">tRNA processing</keyword>
<evidence type="ECO:0000256" key="14">
    <source>
        <dbReference type="ARBA" id="ARBA00042452"/>
    </source>
</evidence>
<feature type="domain" description="DTW" evidence="19">
    <location>
        <begin position="269"/>
        <end position="459"/>
    </location>
</feature>
<dbReference type="InterPro" id="IPR051521">
    <property type="entry name" value="tRNA_Mod/Golgi_Maint"/>
</dbReference>
<dbReference type="PANTHER" id="PTHR15627">
    <property type="entry name" value="NATURAL KILLER CELL-SPECIFIC ANTIGEN KLIP1"/>
    <property type="match status" value="1"/>
</dbReference>
<dbReference type="SUPFAM" id="SSF100966">
    <property type="entry name" value="Translation initiation factor 2 beta, aIF2beta, N-terminal domain"/>
    <property type="match status" value="1"/>
</dbReference>
<name>A0A498SNL3_ACAVI</name>
<evidence type="ECO:0000256" key="5">
    <source>
        <dbReference type="ARBA" id="ARBA00022679"/>
    </source>
</evidence>
<evidence type="ECO:0000313" key="21">
    <source>
        <dbReference type="Proteomes" id="UP000276991"/>
    </source>
</evidence>
<dbReference type="STRING" id="6277.A0A498SNL3"/>
<organism evidence="20 21">
    <name type="scientific">Acanthocheilonema viteae</name>
    <name type="common">Filarial nematode worm</name>
    <name type="synonym">Dipetalonema viteae</name>
    <dbReference type="NCBI Taxonomy" id="6277"/>
    <lineage>
        <taxon>Eukaryota</taxon>
        <taxon>Metazoa</taxon>
        <taxon>Ecdysozoa</taxon>
        <taxon>Nematoda</taxon>
        <taxon>Chromadorea</taxon>
        <taxon>Rhabditida</taxon>
        <taxon>Spirurina</taxon>
        <taxon>Spiruromorpha</taxon>
        <taxon>Filarioidea</taxon>
        <taxon>Onchocercidae</taxon>
        <taxon>Acanthocheilonema</taxon>
    </lineage>
</organism>
<dbReference type="PANTHER" id="PTHR15627:SF8">
    <property type="entry name" value="TRNA-URIDINE AMINOCARBOXYPROPYLTRANSFERASE 1"/>
    <property type="match status" value="1"/>
</dbReference>
<comment type="catalytic activity">
    <reaction evidence="16">
        <text>a uridine in tRNA + S-adenosyl-L-methionine = a 3-[(3S)-3-amino-3-carboxypropyl]uridine in tRNA + S-methyl-5'-thioadenosine + H(+)</text>
        <dbReference type="Rhea" id="RHEA:62432"/>
        <dbReference type="Rhea" id="RHEA-COMP:13339"/>
        <dbReference type="Rhea" id="RHEA-COMP:16092"/>
        <dbReference type="ChEBI" id="CHEBI:15378"/>
        <dbReference type="ChEBI" id="CHEBI:17509"/>
        <dbReference type="ChEBI" id="CHEBI:59789"/>
        <dbReference type="ChEBI" id="CHEBI:65315"/>
        <dbReference type="ChEBI" id="CHEBI:82930"/>
        <dbReference type="EC" id="2.5.1.25"/>
    </reaction>
</comment>
<comment type="similarity">
    <text evidence="11">Belongs to the TDD superfamily. DTWD1 family.</text>
</comment>
<dbReference type="SMART" id="SM01144">
    <property type="entry name" value="DTW"/>
    <property type="match status" value="1"/>
</dbReference>
<dbReference type="GO" id="GO:0016432">
    <property type="term" value="F:tRNA-uridine aminocarboxypropyltransferase activity"/>
    <property type="evidence" value="ECO:0007669"/>
    <property type="project" value="UniProtKB-EC"/>
</dbReference>
<evidence type="ECO:0000256" key="2">
    <source>
        <dbReference type="ARBA" id="ARBA00010397"/>
    </source>
</evidence>
<dbReference type="SMART" id="SM00653">
    <property type="entry name" value="eIF2B_5"/>
    <property type="match status" value="1"/>
</dbReference>
<gene>
    <name evidence="20" type="ORF">NAV_LOCUS6331</name>
</gene>
<comment type="function">
    <text evidence="10">Catalyzes the formation of 3-(3-amino-3-carboxypropyl)uridine (acp3U) at position 20 in the D-loop of several cytoplasmic tRNAs (acp3U(20)).</text>
</comment>
<comment type="similarity">
    <text evidence="2">Belongs to the eIF-2-beta/eIF-5 family.</text>
</comment>
<dbReference type="Proteomes" id="UP000276991">
    <property type="component" value="Unassembled WGS sequence"/>
</dbReference>
<dbReference type="AlphaFoldDB" id="A0A498SNL3"/>
<evidence type="ECO:0000256" key="8">
    <source>
        <dbReference type="ARBA" id="ARBA00022917"/>
    </source>
</evidence>
<dbReference type="Pfam" id="PF01873">
    <property type="entry name" value="eIF-5_eIF-2B"/>
    <property type="match status" value="1"/>
</dbReference>
<dbReference type="InterPro" id="IPR005636">
    <property type="entry name" value="DTW"/>
</dbReference>
<keyword evidence="4" id="KW-0396">Initiation factor</keyword>
<keyword evidence="6" id="KW-0949">S-adenosyl-L-methionine</keyword>
<dbReference type="EC" id="2.5.1.25" evidence="3"/>
<evidence type="ECO:0000256" key="3">
    <source>
        <dbReference type="ARBA" id="ARBA00012386"/>
    </source>
</evidence>
<evidence type="ECO:0000256" key="12">
    <source>
        <dbReference type="ARBA" id="ARBA00039242"/>
    </source>
</evidence>
<evidence type="ECO:0000256" key="16">
    <source>
        <dbReference type="ARBA" id="ARBA00048718"/>
    </source>
</evidence>
<evidence type="ECO:0000256" key="10">
    <source>
        <dbReference type="ARBA" id="ARBA00037050"/>
    </source>
</evidence>
<feature type="domain" description="Translation initiation factor IF2/IF5" evidence="18">
    <location>
        <begin position="115"/>
        <end position="224"/>
    </location>
</feature>
<protein>
    <recommendedName>
        <fullName evidence="13">Eukaryotic translation initiation factor 2 subunit 2</fullName>
        <ecNumber evidence="3">2.5.1.25</ecNumber>
    </recommendedName>
    <alternativeName>
        <fullName evidence="15">DTW domain-containing protein 1</fullName>
    </alternativeName>
    <alternativeName>
        <fullName evidence="14">Eukaryotic translation initiation factor 2 subunit beta</fullName>
    </alternativeName>
    <alternativeName>
        <fullName evidence="12">tRNA-uridine aminocarboxypropyltransferase 1</fullName>
    </alternativeName>
</protein>
<evidence type="ECO:0000256" key="6">
    <source>
        <dbReference type="ARBA" id="ARBA00022691"/>
    </source>
</evidence>
<evidence type="ECO:0000256" key="4">
    <source>
        <dbReference type="ARBA" id="ARBA00022540"/>
    </source>
</evidence>
<evidence type="ECO:0000256" key="17">
    <source>
        <dbReference type="SAM" id="MobiDB-lite"/>
    </source>
</evidence>
<evidence type="ECO:0000259" key="18">
    <source>
        <dbReference type="SMART" id="SM00653"/>
    </source>
</evidence>
<dbReference type="InterPro" id="IPR016190">
    <property type="entry name" value="Transl_init_fac_IF2/IF5_Zn-bd"/>
</dbReference>
<keyword evidence="9" id="KW-0539">Nucleus</keyword>
<evidence type="ECO:0000256" key="13">
    <source>
        <dbReference type="ARBA" id="ARBA00040874"/>
    </source>
</evidence>
<keyword evidence="5" id="KW-0808">Transferase</keyword>
<dbReference type="FunFam" id="3.30.30.170:FF:000001">
    <property type="entry name" value="Eukaryotic translation initiation factor 2 subunit"/>
    <property type="match status" value="1"/>
</dbReference>
<accession>A0A498SNL3</accession>
<proteinExistence type="inferred from homology"/>
<dbReference type="GO" id="GO:0003743">
    <property type="term" value="F:translation initiation factor activity"/>
    <property type="evidence" value="ECO:0007669"/>
    <property type="project" value="UniProtKB-KW"/>
</dbReference>
<sequence length="463" mass="52861">MADDDLKLDLTGKKKKSKKPIVLDDDASKTDENVAPVADSEELVLGPKKKKKTPKVPVVDEERLLEEETVPVAGVGLSNLIDSKNPWPDYTYEQLLELVFGIMRERNPELAAGEKKKFVMKPPQVARAGSKKTAFANFAEICRLLKRQPKHVLQFLLAELGTTGSIDGNSCLIVKGRFQQKHIESVLRKYIKEYVTCHTCRSSETELTKDTRLFFLECKTCGSRCSVTAIKSGFTAMLLTNEMEQLKISDWNSLEGLKKQICSNCGRKRMYFCYNCKVYMPDVEQLVPRLELPIHIDIIKHPQEKNSKSTALHCVLLAPSSTTLYESSNVPDYNSSNYEQENTVLVVYSENASSVDDFVKKRGPIGRFVFLDSTWFQIGRLKLLPQLQLLPIVTLRSYKTKYWRPQRGLTDYHLATIEAIYCALREAFEASSTIRYDGCFDNLLFWFFIFRSKVNEGLLKREE</sequence>
<dbReference type="EMBL" id="UPTC01001274">
    <property type="protein sequence ID" value="VBB31540.1"/>
    <property type="molecule type" value="Genomic_DNA"/>
</dbReference>